<evidence type="ECO:0000313" key="4">
    <source>
        <dbReference type="Proteomes" id="UP001172681"/>
    </source>
</evidence>
<dbReference type="CDD" id="cd04370">
    <property type="entry name" value="BAH"/>
    <property type="match status" value="1"/>
</dbReference>
<evidence type="ECO:0000256" key="1">
    <source>
        <dbReference type="SAM" id="MobiDB-lite"/>
    </source>
</evidence>
<proteinExistence type="predicted"/>
<feature type="region of interest" description="Disordered" evidence="1">
    <location>
        <begin position="317"/>
        <end position="350"/>
    </location>
</feature>
<dbReference type="InterPro" id="IPR043151">
    <property type="entry name" value="BAH_sf"/>
</dbReference>
<dbReference type="PANTHER" id="PTHR46364">
    <property type="entry name" value="OS08G0421900 PROTEIN"/>
    <property type="match status" value="1"/>
</dbReference>
<dbReference type="InterPro" id="IPR011011">
    <property type="entry name" value="Znf_FYVE_PHD"/>
</dbReference>
<feature type="region of interest" description="Disordered" evidence="1">
    <location>
        <begin position="1"/>
        <end position="38"/>
    </location>
</feature>
<dbReference type="InterPro" id="IPR001025">
    <property type="entry name" value="BAH_dom"/>
</dbReference>
<gene>
    <name evidence="3" type="ORF">H2204_007045</name>
</gene>
<protein>
    <recommendedName>
        <fullName evidence="2">BAH domain-containing protein</fullName>
    </recommendedName>
</protein>
<reference evidence="3" key="1">
    <citation type="submission" date="2022-10" db="EMBL/GenBank/DDBJ databases">
        <title>Culturing micro-colonial fungi from biological soil crusts in the Mojave desert and describing Neophaeococcomyces mojavensis, and introducing the new genera and species Taxawa tesnikishii.</title>
        <authorList>
            <person name="Kurbessoian T."/>
            <person name="Stajich J.E."/>
        </authorList>
    </citation>
    <scope>NUCLEOTIDE SEQUENCE</scope>
    <source>
        <strain evidence="3">TK_35</strain>
    </source>
</reference>
<dbReference type="Proteomes" id="UP001172681">
    <property type="component" value="Unassembled WGS sequence"/>
</dbReference>
<comment type="caution">
    <text evidence="3">The sequence shown here is derived from an EMBL/GenBank/DDBJ whole genome shotgun (WGS) entry which is preliminary data.</text>
</comment>
<sequence length="409" mass="46759">MTGRKRNASEMEDESDTDSTSRIEEDFDETIEAQSIPPEFTVENNLVKKKRSKSRIPEDVYFGTDAPSLAPNLTMNYAIRPGEQYRKLHQYRNAKFREPTHALYSSGQVVYISQRMPVPPPPPAEATEDERLQYDKEHFWVGLIAEFRAGNTEQVYVRVFWFYWPEELPMGRKPYHGKNELVLSNHVDLVEAQTISSLVEISHWNENDDSNKKLLLERYWRQTYDMKKTGDNALSRLRRFCICGGYDDPNTEMYQCQKVGCGLWNHHACLIRALEETAWAKFKKGTLTHEREDGDEGKGLAQKVGETVSNLAHRAFGKDGGKSWSSSDNTVVRKGNKKRKGLPTGKHPWTGKLQGDIRKSKFYHALGTHDASVTQLVPTSSCEEAPLDFAPKRWHMKLCCLKCGGPLDP</sequence>
<dbReference type="PROSITE" id="PS51038">
    <property type="entry name" value="BAH"/>
    <property type="match status" value="1"/>
</dbReference>
<organism evidence="3 4">
    <name type="scientific">Knufia peltigerae</name>
    <dbReference type="NCBI Taxonomy" id="1002370"/>
    <lineage>
        <taxon>Eukaryota</taxon>
        <taxon>Fungi</taxon>
        <taxon>Dikarya</taxon>
        <taxon>Ascomycota</taxon>
        <taxon>Pezizomycotina</taxon>
        <taxon>Eurotiomycetes</taxon>
        <taxon>Chaetothyriomycetidae</taxon>
        <taxon>Chaetothyriales</taxon>
        <taxon>Trichomeriaceae</taxon>
        <taxon>Knufia</taxon>
    </lineage>
</organism>
<dbReference type="SUPFAM" id="SSF57903">
    <property type="entry name" value="FYVE/PHD zinc finger"/>
    <property type="match status" value="1"/>
</dbReference>
<evidence type="ECO:0000313" key="3">
    <source>
        <dbReference type="EMBL" id="KAJ9633328.1"/>
    </source>
</evidence>
<dbReference type="EMBL" id="JAPDRN010000047">
    <property type="protein sequence ID" value="KAJ9633328.1"/>
    <property type="molecule type" value="Genomic_DNA"/>
</dbReference>
<evidence type="ECO:0000259" key="2">
    <source>
        <dbReference type="PROSITE" id="PS51038"/>
    </source>
</evidence>
<name>A0AA38Y2H8_9EURO</name>
<dbReference type="GO" id="GO:0003682">
    <property type="term" value="F:chromatin binding"/>
    <property type="evidence" value="ECO:0007669"/>
    <property type="project" value="InterPro"/>
</dbReference>
<keyword evidence="4" id="KW-1185">Reference proteome</keyword>
<dbReference type="AlphaFoldDB" id="A0AA38Y2H8"/>
<dbReference type="Gene3D" id="2.30.30.490">
    <property type="match status" value="1"/>
</dbReference>
<accession>A0AA38Y2H8</accession>
<feature type="domain" description="BAH" evidence="2">
    <location>
        <begin position="102"/>
        <end position="235"/>
    </location>
</feature>